<dbReference type="Gene3D" id="2.60.40.150">
    <property type="entry name" value="C2 domain"/>
    <property type="match status" value="2"/>
</dbReference>
<dbReference type="InterPro" id="IPR057349">
    <property type="entry name" value="C2_Mug190_3rd"/>
</dbReference>
<dbReference type="Pfam" id="PF25331">
    <property type="entry name" value="C2_Mug190_3rd"/>
    <property type="match status" value="1"/>
</dbReference>
<dbReference type="GO" id="GO:0016020">
    <property type="term" value="C:membrane"/>
    <property type="evidence" value="ECO:0007669"/>
    <property type="project" value="UniProtKB-SubCell"/>
</dbReference>
<accession>A0A261Y3K3</accession>
<dbReference type="PROSITE" id="PS50004">
    <property type="entry name" value="C2"/>
    <property type="match status" value="2"/>
</dbReference>
<evidence type="ECO:0000256" key="7">
    <source>
        <dbReference type="SAM" id="Phobius"/>
    </source>
</evidence>
<feature type="compositionally biased region" description="Basic and acidic residues" evidence="6">
    <location>
        <begin position="264"/>
        <end position="296"/>
    </location>
</feature>
<dbReference type="InterPro" id="IPR031468">
    <property type="entry name" value="SMP_LBD"/>
</dbReference>
<evidence type="ECO:0000256" key="2">
    <source>
        <dbReference type="ARBA" id="ARBA00022448"/>
    </source>
</evidence>
<keyword evidence="4" id="KW-0446">Lipid-binding</keyword>
<proteinExistence type="predicted"/>
<reference evidence="10 11" key="1">
    <citation type="journal article" date="2017" name="Mycologia">
        <title>Bifiguratus adelaidae, gen. et sp. nov., a new member of Mucoromycotina in endophytic and soil-dwelling habitats.</title>
        <authorList>
            <person name="Torres-Cruz T.J."/>
            <person name="Billingsley Tobias T.L."/>
            <person name="Almatruk M."/>
            <person name="Hesse C."/>
            <person name="Kuske C.R."/>
            <person name="Desiro A."/>
            <person name="Benucci G.M."/>
            <person name="Bonito G."/>
            <person name="Stajich J.E."/>
            <person name="Dunlap C."/>
            <person name="Arnold A.E."/>
            <person name="Porras-Alfaro A."/>
        </authorList>
    </citation>
    <scope>NUCLEOTIDE SEQUENCE [LARGE SCALE GENOMIC DNA]</scope>
    <source>
        <strain evidence="10 11">AZ0501</strain>
    </source>
</reference>
<evidence type="ECO:0000256" key="4">
    <source>
        <dbReference type="ARBA" id="ARBA00023121"/>
    </source>
</evidence>
<feature type="domain" description="SMP-LTD" evidence="9">
    <location>
        <begin position="426"/>
        <end position="627"/>
    </location>
</feature>
<feature type="compositionally biased region" description="Polar residues" evidence="6">
    <location>
        <begin position="178"/>
        <end position="203"/>
    </location>
</feature>
<dbReference type="SUPFAM" id="SSF49562">
    <property type="entry name" value="C2 domain (Calcium/lipid-binding domain, CaLB)"/>
    <property type="match status" value="2"/>
</dbReference>
<evidence type="ECO:0000313" key="10">
    <source>
        <dbReference type="EMBL" id="OZJ05064.1"/>
    </source>
</evidence>
<keyword evidence="2" id="KW-0813">Transport</keyword>
<comment type="subcellular location">
    <subcellularLocation>
        <location evidence="1">Membrane</location>
    </subcellularLocation>
</comment>
<dbReference type="Pfam" id="PF25669">
    <property type="entry name" value="SMP_MUG190-like"/>
    <property type="match status" value="2"/>
</dbReference>
<dbReference type="AlphaFoldDB" id="A0A261Y3K3"/>
<organism evidence="10 11">
    <name type="scientific">Bifiguratus adelaidae</name>
    <dbReference type="NCBI Taxonomy" id="1938954"/>
    <lineage>
        <taxon>Eukaryota</taxon>
        <taxon>Fungi</taxon>
        <taxon>Fungi incertae sedis</taxon>
        <taxon>Mucoromycota</taxon>
        <taxon>Mucoromycotina</taxon>
        <taxon>Endogonomycetes</taxon>
        <taxon>Endogonales</taxon>
        <taxon>Endogonales incertae sedis</taxon>
        <taxon>Bifiguratus</taxon>
    </lineage>
</organism>
<dbReference type="InterPro" id="IPR035892">
    <property type="entry name" value="C2_domain_sf"/>
</dbReference>
<evidence type="ECO:0000256" key="6">
    <source>
        <dbReference type="SAM" id="MobiDB-lite"/>
    </source>
</evidence>
<dbReference type="GO" id="GO:0006869">
    <property type="term" value="P:lipid transport"/>
    <property type="evidence" value="ECO:0007669"/>
    <property type="project" value="UniProtKB-KW"/>
</dbReference>
<feature type="compositionally biased region" description="Polar residues" evidence="6">
    <location>
        <begin position="148"/>
        <end position="161"/>
    </location>
</feature>
<sequence>MVYPKDIFAIASAVYLGVMAIPELSMPEVSLSALGPKARDSEQGQFEEELERSIAIAHLTIAFLIIINVGTLPITSAKERPATRIATIFIASCYFAANAFLSYRNSQDPPLGGAGNQFVVAMGIQGAIAALGIFCTLSDLLPRAKMANNKNSDQPPDSNFVSPEGHNRYRDGYIAESGMNSTQSSIKHGSNGYETDGTNQSIKNGVIGDTHASNSTALPNVDANPDDNTEVNEVSHAFIPDASKARGPTSKESDMVDLHVPQNKRQERLEDKPGMSNHRANEVKDPLKPISDEKHRQSPNSKHSLNPAAGEDRFKLDHAASTQHTILNKVIPYNLTKSSVDKPPLPLPPTTPEVLTRNLQNKAMKYIAVSGLSAYFLGRWNFSIVLVIIAVFIVVWAYRNLASEGQVGLEWQIEKNAGMKSLYTSDGESVEWFNYMLEKIWRAIDPKTFVAIEDMLEDTMVDLAPSLIKEVKVSDFDIGVQAPRITSIRMFPPLNSDTEESIFGEATFSFHASPVASATSKRGNLSAPPGLSISLKTGLKAVLTVKGELTALSGKVRFKLITGPDAPFLTKAIIAFTTTPVIETGVMPLTKHVNIMHFPVIKKLVNDSVAAAMQEMVEPKSMTLDLETLLAGTSHDVTAIGVLKVDMYEATRRCKDVKEMKDAYASACLSHRPGKTFTSTRVLTNDEHPIWNEVLYVLVTEDDILMDNNLDLTVWDADKVAPDEKWGRLQIPVRELTKAELYESNTKCKYTQEECEYFDGWSSIDGKDEEESKIKLHYKVTFHPKYATVRGHSITRGRTLEDMDRQIQHEANPRKREKLEKERKGIEEEQKKHAVDDEHHSGILNILIISAIDLEINDPQLIDDKEAKHPYSPSSVVDPYACVYVNDTKVFRSKAKMKTPSPHWNAGTEQFIREFKSASVRITVKNTLDVERDPILGMVYMDLPELFDGQTGEVREVTRWLPLRGGIGSGKVLVQFMYKPVKMNLPRNLCGYEIGTLVVDAIALQNLQAPFNEHLQKLQCSMEVNIAPRCRQKFKNLDPQTLEWKDEHIFIPIQKRYKTALYCTLQVSSGMSVKSTKAFAKIWLRDLTDGEWHDWIVGLDDFPDSKKNKDDNRNEIGSAETGKYGSVRLKMKFIPGFSARHEAQQWFRADMVGLHEFDQHMDPTTRQWLAGNVSARDNSSRKSIDSSFKNGDEDDDEDEHYEELPDGLDDPENILKDGDADELATSGRTKSIHKRRVVRKFLFTADKLRERVEKVRGDFNADQSRLNKVQKEG</sequence>
<evidence type="ECO:0008006" key="12">
    <source>
        <dbReference type="Google" id="ProtNLM"/>
    </source>
</evidence>
<evidence type="ECO:0000259" key="9">
    <source>
        <dbReference type="PROSITE" id="PS51847"/>
    </source>
</evidence>
<dbReference type="GO" id="GO:0008289">
    <property type="term" value="F:lipid binding"/>
    <property type="evidence" value="ECO:0007669"/>
    <property type="project" value="UniProtKB-KW"/>
</dbReference>
<feature type="transmembrane region" description="Helical" evidence="7">
    <location>
        <begin position="118"/>
        <end position="141"/>
    </location>
</feature>
<dbReference type="PANTHER" id="PTHR47348">
    <property type="entry name" value="MEIOTICALLY UP-REGULATED GENE 190 PROTEIN"/>
    <property type="match status" value="1"/>
</dbReference>
<dbReference type="PROSITE" id="PS51847">
    <property type="entry name" value="SMP"/>
    <property type="match status" value="1"/>
</dbReference>
<evidence type="ECO:0000259" key="8">
    <source>
        <dbReference type="PROSITE" id="PS50004"/>
    </source>
</evidence>
<evidence type="ECO:0000256" key="3">
    <source>
        <dbReference type="ARBA" id="ARBA00023055"/>
    </source>
</evidence>
<comment type="caution">
    <text evidence="10">The sequence shown here is derived from an EMBL/GenBank/DDBJ whole genome shotgun (WGS) entry which is preliminary data.</text>
</comment>
<feature type="transmembrane region" description="Helical" evidence="7">
    <location>
        <begin position="380"/>
        <end position="398"/>
    </location>
</feature>
<feature type="region of interest" description="Disordered" evidence="6">
    <location>
        <begin position="1173"/>
        <end position="1213"/>
    </location>
</feature>
<feature type="region of interest" description="Disordered" evidence="6">
    <location>
        <begin position="147"/>
        <end position="309"/>
    </location>
</feature>
<name>A0A261Y3K3_9FUNG</name>
<gene>
    <name evidence="10" type="ORF">BZG36_02090</name>
</gene>
<feature type="transmembrane region" description="Helical" evidence="7">
    <location>
        <begin position="54"/>
        <end position="73"/>
    </location>
</feature>
<keyword evidence="3" id="KW-0445">Lipid transport</keyword>
<dbReference type="InterPro" id="IPR000008">
    <property type="entry name" value="C2_dom"/>
</dbReference>
<keyword evidence="7" id="KW-0812">Transmembrane</keyword>
<feature type="region of interest" description="Disordered" evidence="6">
    <location>
        <begin position="806"/>
        <end position="835"/>
    </location>
</feature>
<protein>
    <recommendedName>
        <fullName evidence="12">C2 domain-containing protein</fullName>
    </recommendedName>
</protein>
<dbReference type="Pfam" id="PF00168">
    <property type="entry name" value="C2"/>
    <property type="match status" value="2"/>
</dbReference>
<dbReference type="EMBL" id="MVBO01000023">
    <property type="protein sequence ID" value="OZJ05064.1"/>
    <property type="molecule type" value="Genomic_DNA"/>
</dbReference>
<feature type="transmembrane region" description="Helical" evidence="7">
    <location>
        <begin position="7"/>
        <end position="26"/>
    </location>
</feature>
<dbReference type="OrthoDB" id="419768at2759"/>
<evidence type="ECO:0000313" key="11">
    <source>
        <dbReference type="Proteomes" id="UP000242875"/>
    </source>
</evidence>
<dbReference type="SMART" id="SM00239">
    <property type="entry name" value="C2"/>
    <property type="match status" value="2"/>
</dbReference>
<feature type="transmembrane region" description="Helical" evidence="7">
    <location>
        <begin position="85"/>
        <end position="103"/>
    </location>
</feature>
<evidence type="ECO:0000256" key="1">
    <source>
        <dbReference type="ARBA" id="ARBA00004370"/>
    </source>
</evidence>
<dbReference type="PANTHER" id="PTHR47348:SF3">
    <property type="entry name" value="MEIOTICALLY UP-REGULATED GENE 190 PROTEIN"/>
    <property type="match status" value="1"/>
</dbReference>
<keyword evidence="11" id="KW-1185">Reference proteome</keyword>
<evidence type="ECO:0000256" key="5">
    <source>
        <dbReference type="ARBA" id="ARBA00023136"/>
    </source>
</evidence>
<feature type="domain" description="C2" evidence="8">
    <location>
        <begin position="618"/>
        <end position="746"/>
    </location>
</feature>
<keyword evidence="5 7" id="KW-0472">Membrane</keyword>
<dbReference type="CDD" id="cd21676">
    <property type="entry name" value="SMP_Mug190"/>
    <property type="match status" value="1"/>
</dbReference>
<dbReference type="Proteomes" id="UP000242875">
    <property type="component" value="Unassembled WGS sequence"/>
</dbReference>
<feature type="domain" description="C2" evidence="8">
    <location>
        <begin position="825"/>
        <end position="961"/>
    </location>
</feature>
<keyword evidence="7" id="KW-1133">Transmembrane helix</keyword>
<feature type="compositionally biased region" description="Acidic residues" evidence="6">
    <location>
        <begin position="1192"/>
        <end position="1212"/>
    </location>
</feature>